<reference evidence="8 9" key="1">
    <citation type="submission" date="2020-09" db="EMBL/GenBank/DDBJ databases">
        <title>Development of specific Francisella tularensis PCR assay based on in-depth characterization of family Francisellaceae.</title>
        <authorList>
            <person name="Ohrman C."/>
            <person name="Sahl J."/>
            <person name="Sjodin A."/>
            <person name="Uneklint I."/>
            <person name="Ballard R."/>
            <person name="Karlsson L."/>
            <person name="Mcdonough R."/>
            <person name="Sundell D."/>
            <person name="Soria K."/>
            <person name="Brindeflk B."/>
            <person name="Vallesi A."/>
            <person name="Ramirez-Paredes J.G."/>
            <person name="Colquhoun D."/>
            <person name="Myrtennas K."/>
            <person name="Birdsell D."/>
            <person name="Johansson A."/>
            <person name="Wagner D."/>
            <person name="Forsman M."/>
        </authorList>
    </citation>
    <scope>NUCLEOTIDE SEQUENCE [LARGE SCALE GENOMIC DNA]</scope>
    <source>
        <strain evidence="8 9">FSC1140</strain>
    </source>
</reference>
<dbReference type="FunFam" id="1.20.1740.10:FF:000001">
    <property type="entry name" value="Amino acid permease"/>
    <property type="match status" value="1"/>
</dbReference>
<dbReference type="Pfam" id="PF00324">
    <property type="entry name" value="AA_permease"/>
    <property type="match status" value="1"/>
</dbReference>
<dbReference type="PIRSF" id="PIRSF006060">
    <property type="entry name" value="AA_transporter"/>
    <property type="match status" value="1"/>
</dbReference>
<dbReference type="GO" id="GO:0016020">
    <property type="term" value="C:membrane"/>
    <property type="evidence" value="ECO:0007669"/>
    <property type="project" value="UniProtKB-SubCell"/>
</dbReference>
<name>A0A9Q2KRW7_9GAMM</name>
<feature type="transmembrane region" description="Helical" evidence="6">
    <location>
        <begin position="357"/>
        <end position="380"/>
    </location>
</feature>
<protein>
    <submittedName>
        <fullName evidence="8">Amino acid permease</fullName>
    </submittedName>
</protein>
<feature type="transmembrane region" description="Helical" evidence="6">
    <location>
        <begin position="281"/>
        <end position="305"/>
    </location>
</feature>
<evidence type="ECO:0000259" key="7">
    <source>
        <dbReference type="Pfam" id="PF00324"/>
    </source>
</evidence>
<keyword evidence="2" id="KW-0813">Transport</keyword>
<feature type="transmembrane region" description="Helical" evidence="6">
    <location>
        <begin position="149"/>
        <end position="173"/>
    </location>
</feature>
<comment type="caution">
    <text evidence="8">The sequence shown here is derived from an EMBL/GenBank/DDBJ whole genome shotgun (WGS) entry which is preliminary data.</text>
</comment>
<feature type="transmembrane region" description="Helical" evidence="6">
    <location>
        <begin position="121"/>
        <end position="137"/>
    </location>
</feature>
<evidence type="ECO:0000256" key="5">
    <source>
        <dbReference type="ARBA" id="ARBA00023136"/>
    </source>
</evidence>
<evidence type="ECO:0000256" key="1">
    <source>
        <dbReference type="ARBA" id="ARBA00004141"/>
    </source>
</evidence>
<keyword evidence="3 6" id="KW-0812">Transmembrane</keyword>
<dbReference type="PANTHER" id="PTHR43495:SF5">
    <property type="entry name" value="GAMMA-AMINOBUTYRIC ACID PERMEASE"/>
    <property type="match status" value="1"/>
</dbReference>
<dbReference type="PROSITE" id="PS51257">
    <property type="entry name" value="PROKAR_LIPOPROTEIN"/>
    <property type="match status" value="1"/>
</dbReference>
<dbReference type="Proteomes" id="UP000701999">
    <property type="component" value="Unassembled WGS sequence"/>
</dbReference>
<dbReference type="GO" id="GO:0055085">
    <property type="term" value="P:transmembrane transport"/>
    <property type="evidence" value="ECO:0007669"/>
    <property type="project" value="InterPro"/>
</dbReference>
<evidence type="ECO:0000256" key="4">
    <source>
        <dbReference type="ARBA" id="ARBA00022989"/>
    </source>
</evidence>
<evidence type="ECO:0000313" key="8">
    <source>
        <dbReference type="EMBL" id="MBK2064398.1"/>
    </source>
</evidence>
<sequence>MALAKTLKPRHIELIALGGIIGIGSCFFLGTVYVLSEVDPAAIIAYILAGIIVYCVTLCLAELTANSPNSGSFIHYTAKYVSPSIACGMGWSYWLNWIIYIPSECIAGGIIMHTFLPSVPTYMWATLFGLFITIINLTKVKLFGEIGFWLALIKIIALGLFSLVAILIFFNIINNDTRGVLGSTYIVGEEGFFPKGKLILITTMVILLVNFQGSEIIGLAASESNDAGKQMPKIAKHVAVRIVELYVIPAFLLATIFPWQQMNLSDSVFATALQHYHLNKFAGAFAFVVLVAAFSCANSGFYAAVRSLYGLSKMRMAPSIFRKLNSSSIPHYAVYVSIAGVWIFLILSFKLTASAAFTNLLAMSGFTATIRWICICWSQYNFRKQMLQKNVVEKMVFKTPLFPYIPLFGIWIQVLCLVLTLFNEDIRGAFYFGAPAMIIPCCVYFFISKRKSTKIIKEPIFLKKVF</sequence>
<keyword evidence="9" id="KW-1185">Reference proteome</keyword>
<dbReference type="PANTHER" id="PTHR43495">
    <property type="entry name" value="GABA PERMEASE"/>
    <property type="match status" value="1"/>
</dbReference>
<proteinExistence type="predicted"/>
<gene>
    <name evidence="8" type="ORF">IB647_00880</name>
</gene>
<feature type="transmembrane region" description="Helical" evidence="6">
    <location>
        <begin position="428"/>
        <end position="447"/>
    </location>
</feature>
<dbReference type="Gene3D" id="1.20.1740.10">
    <property type="entry name" value="Amino acid/polyamine transporter I"/>
    <property type="match status" value="1"/>
</dbReference>
<keyword evidence="5 6" id="KW-0472">Membrane</keyword>
<evidence type="ECO:0000313" key="9">
    <source>
        <dbReference type="Proteomes" id="UP000701999"/>
    </source>
</evidence>
<feature type="transmembrane region" description="Helical" evidence="6">
    <location>
        <begin position="332"/>
        <end position="351"/>
    </location>
</feature>
<feature type="transmembrane region" description="Helical" evidence="6">
    <location>
        <begin position="80"/>
        <end position="101"/>
    </location>
</feature>
<dbReference type="EMBL" id="JACVKN010000017">
    <property type="protein sequence ID" value="MBK2064398.1"/>
    <property type="molecule type" value="Genomic_DNA"/>
</dbReference>
<accession>A0A9Q2KRW7</accession>
<keyword evidence="4 6" id="KW-1133">Transmembrane helix</keyword>
<dbReference type="AlphaFoldDB" id="A0A9Q2KRW7"/>
<dbReference type="RefSeq" id="WP_159184997.1">
    <property type="nucleotide sequence ID" value="NZ_JACVJL010000058.1"/>
</dbReference>
<evidence type="ECO:0000256" key="6">
    <source>
        <dbReference type="SAM" id="Phobius"/>
    </source>
</evidence>
<organism evidence="8 9">
    <name type="scientific">Francisella noatunensis</name>
    <dbReference type="NCBI Taxonomy" id="657445"/>
    <lineage>
        <taxon>Bacteria</taxon>
        <taxon>Pseudomonadati</taxon>
        <taxon>Pseudomonadota</taxon>
        <taxon>Gammaproteobacteria</taxon>
        <taxon>Thiotrichales</taxon>
        <taxon>Francisellaceae</taxon>
        <taxon>Francisella</taxon>
    </lineage>
</organism>
<feature type="transmembrane region" description="Helical" evidence="6">
    <location>
        <begin position="41"/>
        <end position="60"/>
    </location>
</feature>
<feature type="domain" description="Amino acid permease/ SLC12A" evidence="7">
    <location>
        <begin position="11"/>
        <end position="454"/>
    </location>
</feature>
<evidence type="ECO:0000256" key="2">
    <source>
        <dbReference type="ARBA" id="ARBA00022448"/>
    </source>
</evidence>
<feature type="transmembrane region" description="Helical" evidence="6">
    <location>
        <begin position="12"/>
        <end position="35"/>
    </location>
</feature>
<dbReference type="InterPro" id="IPR004841">
    <property type="entry name" value="AA-permease/SLC12A_dom"/>
</dbReference>
<feature type="transmembrane region" description="Helical" evidence="6">
    <location>
        <begin position="242"/>
        <end position="261"/>
    </location>
</feature>
<dbReference type="GeneID" id="93255967"/>
<feature type="transmembrane region" description="Helical" evidence="6">
    <location>
        <begin position="401"/>
        <end position="422"/>
    </location>
</feature>
<comment type="subcellular location">
    <subcellularLocation>
        <location evidence="1">Membrane</location>
        <topology evidence="1">Multi-pass membrane protein</topology>
    </subcellularLocation>
</comment>
<evidence type="ECO:0000256" key="3">
    <source>
        <dbReference type="ARBA" id="ARBA00022692"/>
    </source>
</evidence>